<evidence type="ECO:0000256" key="4">
    <source>
        <dbReference type="SAM" id="MobiDB-lite"/>
    </source>
</evidence>
<dbReference type="RefSeq" id="WP_209626460.1">
    <property type="nucleotide sequence ID" value="NZ_PRDG01000001.1"/>
</dbReference>
<dbReference type="InterPro" id="IPR011053">
    <property type="entry name" value="Single_hybrid_motif"/>
</dbReference>
<evidence type="ECO:0000256" key="3">
    <source>
        <dbReference type="SAM" id="Coils"/>
    </source>
</evidence>
<evidence type="ECO:0000313" key="9">
    <source>
        <dbReference type="Proteomes" id="UP001519296"/>
    </source>
</evidence>
<evidence type="ECO:0000313" key="8">
    <source>
        <dbReference type="EMBL" id="MBP2622506.1"/>
    </source>
</evidence>
<protein>
    <submittedName>
        <fullName evidence="8">ABC transporter ATP-binding protein</fullName>
    </submittedName>
</protein>
<dbReference type="GO" id="GO:0005524">
    <property type="term" value="F:ATP binding"/>
    <property type="evidence" value="ECO:0007669"/>
    <property type="project" value="UniProtKB-KW"/>
</dbReference>
<gene>
    <name evidence="8" type="ORF">C4K46_00980</name>
</gene>
<reference evidence="8 9" key="1">
    <citation type="submission" date="2018-02" db="EMBL/GenBank/DDBJ databases">
        <title>Draft genome sequence of Streptococcus oricebi CCUG 70868T type strain.</title>
        <authorList>
            <person name="Mendez V."/>
            <person name="Salva-Serra F."/>
            <person name="Jaen-Luchoro D."/>
            <person name="Gonzales-Siles L."/>
            <person name="Karlsson R."/>
            <person name="Engstrom-Jakobsson H."/>
            <person name="Busquets A."/>
            <person name="Gomila M."/>
            <person name="Pineiro-Iglesias B."/>
            <person name="Bennasar-Figueras A."/>
            <person name="Seeger M."/>
            <person name="Moore E."/>
        </authorList>
    </citation>
    <scope>NUCLEOTIDE SEQUENCE [LARGE SCALE GENOMIC DNA]</scope>
    <source>
        <strain evidence="8 9">CCUG 70868</strain>
    </source>
</reference>
<dbReference type="InterPro" id="IPR058639">
    <property type="entry name" value="BSH_YknX-like"/>
</dbReference>
<feature type="region of interest" description="Disordered" evidence="4">
    <location>
        <begin position="287"/>
        <end position="315"/>
    </location>
</feature>
<dbReference type="Gene3D" id="2.40.30.170">
    <property type="match status" value="1"/>
</dbReference>
<dbReference type="Proteomes" id="UP001519296">
    <property type="component" value="Unassembled WGS sequence"/>
</dbReference>
<dbReference type="SUPFAM" id="SSF51230">
    <property type="entry name" value="Single hybrid motif"/>
    <property type="match status" value="1"/>
</dbReference>
<dbReference type="EMBL" id="PRDG01000001">
    <property type="protein sequence ID" value="MBP2622506.1"/>
    <property type="molecule type" value="Genomic_DNA"/>
</dbReference>
<keyword evidence="9" id="KW-1185">Reference proteome</keyword>
<keyword evidence="8" id="KW-0547">Nucleotide-binding</keyword>
<comment type="caution">
    <text evidence="8">The sequence shown here is derived from an EMBL/GenBank/DDBJ whole genome shotgun (WGS) entry which is preliminary data.</text>
</comment>
<feature type="domain" description="YknX-like C-terminal permuted SH3-like" evidence="6">
    <location>
        <begin position="359"/>
        <end position="415"/>
    </location>
</feature>
<dbReference type="Pfam" id="PF25989">
    <property type="entry name" value="YknX_C"/>
    <property type="match status" value="1"/>
</dbReference>
<dbReference type="InterPro" id="IPR058637">
    <property type="entry name" value="YknX-like_C"/>
</dbReference>
<feature type="domain" description="YknX-like barrel-sandwich hybrid" evidence="5">
    <location>
        <begin position="77"/>
        <end position="247"/>
    </location>
</feature>
<sequence length="421" mass="46274">MVQLRKMSPKRKILLASSLVLATAGIAGYFVYQGQSQSQQTQLSNQVDSLTVREAVDKSKKTNLVLAGEVAANNSSKIKIDSTKGEIKEVFVKNGDTVTAGQPLFRYSTAQELTAQSAQYDAQIKSNAIAAAQSTASLKWESYQRKLAEVNGLKDKYNKSNDESLLEQIKTAEEALAQSLIDAKNSDNEVKNAQIEAEKAQVTADTENERTKYDTVHADTAGTITSLNEDLPKQSKAKKDEETFIEILDKSKTLVKGNVTEFDREKLALGQKVEVVDRKDPKKKWTGTVTQVGSLTNEASASGGNKQGQQENPNQSKYPYRVELDQADNMPLIGSHTYVNVLDSSVEPGKLALKSSYTFSKNGKTYVWKIKDKKIVMQEVKTQKKGQDLLEITEGLSMEDMIATPKAGMKEGMEVGQNVKA</sequence>
<organism evidence="8 9">
    <name type="scientific">Streptococcus oricebi</name>
    <dbReference type="NCBI Taxonomy" id="1547447"/>
    <lineage>
        <taxon>Bacteria</taxon>
        <taxon>Bacillati</taxon>
        <taxon>Bacillota</taxon>
        <taxon>Bacilli</taxon>
        <taxon>Lactobacillales</taxon>
        <taxon>Streptococcaceae</taxon>
        <taxon>Streptococcus</taxon>
    </lineage>
</organism>
<evidence type="ECO:0000259" key="5">
    <source>
        <dbReference type="Pfam" id="PF25984"/>
    </source>
</evidence>
<dbReference type="Pfam" id="PF25990">
    <property type="entry name" value="Beta-barrel_YknX"/>
    <property type="match status" value="1"/>
</dbReference>
<evidence type="ECO:0000259" key="6">
    <source>
        <dbReference type="Pfam" id="PF25989"/>
    </source>
</evidence>
<dbReference type="Gene3D" id="2.40.50.100">
    <property type="match status" value="1"/>
</dbReference>
<keyword evidence="2 3" id="KW-0175">Coiled coil</keyword>
<accession>A0ABS5B1F0</accession>
<evidence type="ECO:0000256" key="1">
    <source>
        <dbReference type="ARBA" id="ARBA00004196"/>
    </source>
</evidence>
<comment type="subcellular location">
    <subcellularLocation>
        <location evidence="1">Cell envelope</location>
    </subcellularLocation>
</comment>
<dbReference type="Gene3D" id="2.40.420.20">
    <property type="match status" value="1"/>
</dbReference>
<feature type="coiled-coil region" evidence="3">
    <location>
        <begin position="143"/>
        <end position="210"/>
    </location>
</feature>
<dbReference type="InterPro" id="IPR058636">
    <property type="entry name" value="Beta-barrel_YknX"/>
</dbReference>
<keyword evidence="8" id="KW-0067">ATP-binding</keyword>
<evidence type="ECO:0000256" key="2">
    <source>
        <dbReference type="ARBA" id="ARBA00023054"/>
    </source>
</evidence>
<evidence type="ECO:0000259" key="7">
    <source>
        <dbReference type="Pfam" id="PF25990"/>
    </source>
</evidence>
<feature type="domain" description="YknX-like beta-barrel" evidence="7">
    <location>
        <begin position="255"/>
        <end position="341"/>
    </location>
</feature>
<dbReference type="Pfam" id="PF25984">
    <property type="entry name" value="BSH_YknX"/>
    <property type="match status" value="1"/>
</dbReference>
<proteinExistence type="predicted"/>
<dbReference type="InterPro" id="IPR050465">
    <property type="entry name" value="UPF0194_transport"/>
</dbReference>
<name>A0ABS5B1F0_9STRE</name>
<dbReference type="PANTHER" id="PTHR32347">
    <property type="entry name" value="EFFLUX SYSTEM COMPONENT YKNX-RELATED"/>
    <property type="match status" value="1"/>
</dbReference>
<dbReference type="PANTHER" id="PTHR32347:SF14">
    <property type="entry name" value="EFFLUX SYSTEM COMPONENT YKNX-RELATED"/>
    <property type="match status" value="1"/>
</dbReference>